<accession>A0A3Q7IWT9</accession>
<dbReference type="PaxDb" id="4081-Solyc11g045400.1.1"/>
<protein>
    <submittedName>
        <fullName evidence="1">Uncharacterized protein</fullName>
    </submittedName>
</protein>
<keyword evidence="2" id="KW-1185">Reference proteome</keyword>
<proteinExistence type="predicted"/>
<sequence length="57" mass="6460">MKTKCCWVKSDTLDQKGESFAFFFLWLSTSPPTSSPKINKISSLFCLQLSQKTLLVV</sequence>
<dbReference type="Gramene" id="Solyc11g045400.1.1">
    <property type="protein sequence ID" value="Solyc11g045400.1.1.1"/>
    <property type="gene ID" value="Solyc11g045400.1"/>
</dbReference>
<name>A0A3Q7IWT9_SOLLC</name>
<evidence type="ECO:0000313" key="2">
    <source>
        <dbReference type="Proteomes" id="UP000004994"/>
    </source>
</evidence>
<dbReference type="InParanoid" id="A0A3Q7IWT9"/>
<dbReference type="EnsemblPlants" id="Solyc11g045400.1.1">
    <property type="protein sequence ID" value="Solyc11g045400.1.1.1"/>
    <property type="gene ID" value="Solyc11g045400.1"/>
</dbReference>
<reference evidence="1" key="1">
    <citation type="journal article" date="2012" name="Nature">
        <title>The tomato genome sequence provides insights into fleshy fruit evolution.</title>
        <authorList>
            <consortium name="Tomato Genome Consortium"/>
        </authorList>
    </citation>
    <scope>NUCLEOTIDE SEQUENCE [LARGE SCALE GENOMIC DNA]</scope>
    <source>
        <strain evidence="1">cv. Heinz 1706</strain>
    </source>
</reference>
<reference evidence="1" key="2">
    <citation type="submission" date="2019-01" db="UniProtKB">
        <authorList>
            <consortium name="EnsemblPlants"/>
        </authorList>
    </citation>
    <scope>IDENTIFICATION</scope>
    <source>
        <strain evidence="1">cv. Heinz 1706</strain>
    </source>
</reference>
<dbReference type="Proteomes" id="UP000004994">
    <property type="component" value="Chromosome 11"/>
</dbReference>
<dbReference type="AlphaFoldDB" id="A0A3Q7IWT9"/>
<organism evidence="1">
    <name type="scientific">Solanum lycopersicum</name>
    <name type="common">Tomato</name>
    <name type="synonym">Lycopersicon esculentum</name>
    <dbReference type="NCBI Taxonomy" id="4081"/>
    <lineage>
        <taxon>Eukaryota</taxon>
        <taxon>Viridiplantae</taxon>
        <taxon>Streptophyta</taxon>
        <taxon>Embryophyta</taxon>
        <taxon>Tracheophyta</taxon>
        <taxon>Spermatophyta</taxon>
        <taxon>Magnoliopsida</taxon>
        <taxon>eudicotyledons</taxon>
        <taxon>Gunneridae</taxon>
        <taxon>Pentapetalae</taxon>
        <taxon>asterids</taxon>
        <taxon>lamiids</taxon>
        <taxon>Solanales</taxon>
        <taxon>Solanaceae</taxon>
        <taxon>Solanoideae</taxon>
        <taxon>Solaneae</taxon>
        <taxon>Solanum</taxon>
        <taxon>Solanum subgen. Lycopersicon</taxon>
    </lineage>
</organism>
<evidence type="ECO:0000313" key="1">
    <source>
        <dbReference type="EnsemblPlants" id="Solyc11g045400.1.1.1"/>
    </source>
</evidence>